<dbReference type="Pfam" id="PF01288">
    <property type="entry name" value="HPPK"/>
    <property type="match status" value="1"/>
</dbReference>
<evidence type="ECO:0000256" key="6">
    <source>
        <dbReference type="ARBA" id="ARBA00009640"/>
    </source>
</evidence>
<evidence type="ECO:0000256" key="3">
    <source>
        <dbReference type="ARBA" id="ARBA00001946"/>
    </source>
</evidence>
<keyword evidence="18" id="KW-1185">Reference proteome</keyword>
<dbReference type="PANTHER" id="PTHR20941">
    <property type="entry name" value="FOLATE SYNTHESIS PROTEINS"/>
    <property type="match status" value="1"/>
</dbReference>
<dbReference type="InterPro" id="IPR000550">
    <property type="entry name" value="Hppk"/>
</dbReference>
<dbReference type="InterPro" id="IPR006390">
    <property type="entry name" value="DHP_synth_dom"/>
</dbReference>
<dbReference type="Gene3D" id="3.30.70.560">
    <property type="entry name" value="7,8-Dihydro-6-hydroxymethylpterin-pyrophosphokinase HPPK"/>
    <property type="match status" value="1"/>
</dbReference>
<dbReference type="PROSITE" id="PS00794">
    <property type="entry name" value="HPPK"/>
    <property type="match status" value="1"/>
</dbReference>
<gene>
    <name evidence="17" type="ORF">ASCRUDRAFT_80782</name>
</gene>
<name>A0A1D2VH47_9ASCO</name>
<dbReference type="GeneID" id="30968172"/>
<comment type="catalytic activity">
    <reaction evidence="2">
        <text>6-hydroxymethyl-7,8-dihydropterin + ATP = (7,8-dihydropterin-6-yl)methyl diphosphate + AMP + H(+)</text>
        <dbReference type="Rhea" id="RHEA:11412"/>
        <dbReference type="ChEBI" id="CHEBI:15378"/>
        <dbReference type="ChEBI" id="CHEBI:30616"/>
        <dbReference type="ChEBI" id="CHEBI:44841"/>
        <dbReference type="ChEBI" id="CHEBI:72950"/>
        <dbReference type="ChEBI" id="CHEBI:456215"/>
        <dbReference type="EC" id="2.7.6.3"/>
    </reaction>
</comment>
<evidence type="ECO:0000256" key="2">
    <source>
        <dbReference type="ARBA" id="ARBA00000198"/>
    </source>
</evidence>
<proteinExistence type="inferred from homology"/>
<keyword evidence="11" id="KW-0418">Kinase</keyword>
<keyword evidence="9" id="KW-0479">Metal-binding</keyword>
<protein>
    <submittedName>
        <fullName evidence="17">Dihydropteroate synthase</fullName>
    </submittedName>
</protein>
<dbReference type="InterPro" id="IPR000489">
    <property type="entry name" value="Pterin-binding_dom"/>
</dbReference>
<dbReference type="GO" id="GO:0046872">
    <property type="term" value="F:metal ion binding"/>
    <property type="evidence" value="ECO:0007669"/>
    <property type="project" value="UniProtKB-KW"/>
</dbReference>
<dbReference type="Pfam" id="PF00809">
    <property type="entry name" value="Pterin_bind"/>
    <property type="match status" value="1"/>
</dbReference>
<comment type="cofactor">
    <cofactor evidence="3">
        <name>Mg(2+)</name>
        <dbReference type="ChEBI" id="CHEBI:18420"/>
    </cofactor>
</comment>
<dbReference type="Pfam" id="PF02152">
    <property type="entry name" value="FolB"/>
    <property type="match status" value="1"/>
</dbReference>
<dbReference type="FunCoup" id="A0A1D2VH47">
    <property type="interactions" value="239"/>
</dbReference>
<comment type="pathway">
    <text evidence="5">Cofactor biosynthesis; tetrahydrofolate biosynthesis; 2-amino-4-hydroxy-6-hydroxymethyl-7,8-dihydropteridine diphosphate from 7,8-dihydroneopterin triphosphate: step 4/4.</text>
</comment>
<keyword evidence="8" id="KW-0808">Transferase</keyword>
<dbReference type="InParanoid" id="A0A1D2VH47"/>
<evidence type="ECO:0000256" key="7">
    <source>
        <dbReference type="ARBA" id="ARBA00009951"/>
    </source>
</evidence>
<dbReference type="GO" id="GO:0016301">
    <property type="term" value="F:kinase activity"/>
    <property type="evidence" value="ECO:0007669"/>
    <property type="project" value="UniProtKB-KW"/>
</dbReference>
<dbReference type="NCBIfam" id="TIGR01496">
    <property type="entry name" value="DHPS"/>
    <property type="match status" value="1"/>
</dbReference>
<keyword evidence="10" id="KW-0547">Nucleotide-binding</keyword>
<evidence type="ECO:0000256" key="8">
    <source>
        <dbReference type="ARBA" id="ARBA00022679"/>
    </source>
</evidence>
<dbReference type="STRING" id="1344418.A0A1D2VH47"/>
<evidence type="ECO:0000256" key="14">
    <source>
        <dbReference type="ARBA" id="ARBA00022909"/>
    </source>
</evidence>
<reference evidence="18" key="1">
    <citation type="submission" date="2016-05" db="EMBL/GenBank/DDBJ databases">
        <title>Comparative genomics of biotechnologically important yeasts.</title>
        <authorList>
            <consortium name="DOE Joint Genome Institute"/>
            <person name="Riley R."/>
            <person name="Haridas S."/>
            <person name="Wolfe K.H."/>
            <person name="Lopes M.R."/>
            <person name="Hittinger C.T."/>
            <person name="Goker M."/>
            <person name="Salamov A."/>
            <person name="Wisecaver J."/>
            <person name="Long T.M."/>
            <person name="Aerts A.L."/>
            <person name="Barry K."/>
            <person name="Choi C."/>
            <person name="Clum A."/>
            <person name="Coughlan A.Y."/>
            <person name="Deshpande S."/>
            <person name="Douglass A.P."/>
            <person name="Hanson S.J."/>
            <person name="Klenk H.-P."/>
            <person name="Labutti K."/>
            <person name="Lapidus A."/>
            <person name="Lindquist E."/>
            <person name="Lipzen A."/>
            <person name="Meier-Kolthoff J.P."/>
            <person name="Ohm R.A."/>
            <person name="Otillar R.P."/>
            <person name="Pangilinan J."/>
            <person name="Peng Y."/>
            <person name="Rokas A."/>
            <person name="Rosa C.A."/>
            <person name="Scheuner C."/>
            <person name="Sibirny A.A."/>
            <person name="Slot J.C."/>
            <person name="Stielow J.B."/>
            <person name="Sun H."/>
            <person name="Kurtzman C.P."/>
            <person name="Blackwell M."/>
            <person name="Grigoriev I.V."/>
            <person name="Jeffries T.W."/>
        </authorList>
    </citation>
    <scope>NUCLEOTIDE SEQUENCE [LARGE SCALE GENOMIC DNA]</scope>
    <source>
        <strain evidence="18">DSM 1968</strain>
    </source>
</reference>
<keyword evidence="14" id="KW-0289">Folate biosynthesis</keyword>
<evidence type="ECO:0000313" key="17">
    <source>
        <dbReference type="EMBL" id="ODV60991.1"/>
    </source>
</evidence>
<evidence type="ECO:0000256" key="15">
    <source>
        <dbReference type="ARBA" id="ARBA00023268"/>
    </source>
</evidence>
<keyword evidence="15" id="KW-0511">Multifunctional enzyme</keyword>
<evidence type="ECO:0000256" key="5">
    <source>
        <dbReference type="ARBA" id="ARBA00005051"/>
    </source>
</evidence>
<dbReference type="OrthoDB" id="615426at2759"/>
<dbReference type="GO" id="GO:0046654">
    <property type="term" value="P:tetrahydrofolate biosynthetic process"/>
    <property type="evidence" value="ECO:0007669"/>
    <property type="project" value="UniProtKB-UniPathway"/>
</dbReference>
<evidence type="ECO:0000256" key="4">
    <source>
        <dbReference type="ARBA" id="ARBA00004763"/>
    </source>
</evidence>
<comment type="catalytic activity">
    <reaction evidence="1">
        <text>(7,8-dihydropterin-6-yl)methyl diphosphate + 4-aminobenzoate = 7,8-dihydropteroate + diphosphate</text>
        <dbReference type="Rhea" id="RHEA:19949"/>
        <dbReference type="ChEBI" id="CHEBI:17836"/>
        <dbReference type="ChEBI" id="CHEBI:17839"/>
        <dbReference type="ChEBI" id="CHEBI:33019"/>
        <dbReference type="ChEBI" id="CHEBI:72950"/>
        <dbReference type="EC" id="2.5.1.15"/>
    </reaction>
</comment>
<dbReference type="SUPFAM" id="SSF55620">
    <property type="entry name" value="Tetrahydrobiopterin biosynthesis enzymes-like"/>
    <property type="match status" value="2"/>
</dbReference>
<dbReference type="PROSITE" id="PS00793">
    <property type="entry name" value="DHPS_2"/>
    <property type="match status" value="1"/>
</dbReference>
<dbReference type="GO" id="GO:0046656">
    <property type="term" value="P:folic acid biosynthetic process"/>
    <property type="evidence" value="ECO:0007669"/>
    <property type="project" value="UniProtKB-KW"/>
</dbReference>
<dbReference type="InterPro" id="IPR045031">
    <property type="entry name" value="DHP_synth-like"/>
</dbReference>
<keyword evidence="12" id="KW-0067">ATP-binding</keyword>
<evidence type="ECO:0000256" key="1">
    <source>
        <dbReference type="ARBA" id="ARBA00000012"/>
    </source>
</evidence>
<dbReference type="InterPro" id="IPR043133">
    <property type="entry name" value="GTP-CH-I_C/QueF"/>
</dbReference>
<comment type="pathway">
    <text evidence="4">Cofactor biosynthesis; tetrahydrofolate biosynthesis; 7,8-dihydrofolate from 2-amino-4-hydroxy-6-hydroxymethyl-7,8-dihydropteridine diphosphate and 4-aminobenzoate: step 1/2.</text>
</comment>
<organism evidence="17 18">
    <name type="scientific">Ascoidea rubescens DSM 1968</name>
    <dbReference type="NCBI Taxonomy" id="1344418"/>
    <lineage>
        <taxon>Eukaryota</taxon>
        <taxon>Fungi</taxon>
        <taxon>Dikarya</taxon>
        <taxon>Ascomycota</taxon>
        <taxon>Saccharomycotina</taxon>
        <taxon>Saccharomycetes</taxon>
        <taxon>Ascoideaceae</taxon>
        <taxon>Ascoidea</taxon>
    </lineage>
</organism>
<evidence type="ECO:0000256" key="9">
    <source>
        <dbReference type="ARBA" id="ARBA00022723"/>
    </source>
</evidence>
<dbReference type="GO" id="GO:0004150">
    <property type="term" value="F:dihydroneopterin aldolase activity"/>
    <property type="evidence" value="ECO:0007669"/>
    <property type="project" value="EnsemblFungi"/>
</dbReference>
<dbReference type="Gene3D" id="3.20.20.20">
    <property type="entry name" value="Dihydropteroate synthase-like"/>
    <property type="match status" value="1"/>
</dbReference>
<dbReference type="NCBIfam" id="TIGR01498">
    <property type="entry name" value="folK"/>
    <property type="match status" value="1"/>
</dbReference>
<dbReference type="SUPFAM" id="SSF55083">
    <property type="entry name" value="6-hydroxymethyl-7,8-dihydropterin pyrophosphokinase, HPPK"/>
    <property type="match status" value="1"/>
</dbReference>
<keyword evidence="13" id="KW-0460">Magnesium</keyword>
<dbReference type="InterPro" id="IPR035907">
    <property type="entry name" value="Hppk_sf"/>
</dbReference>
<sequence length="813" mass="91996">MNTSADKIFVNNLSFNANIENDSWNKKANLPFKLSLQISTNINESGKNDDLSKSIDYAIISNNILNYFNQNSESSFIDEFDLLSKLSSNVIHQKNSNLNSNSCSSIEFKLTSFHSLIRPHNLQIVLNKPMVPTTSLLNNNTVIINGLKLLTLIGYYDFERIQKQYVSLDFSLDLNQFLFQRNLSQKSSKEYSLSIILNKIINYVENDSFFITIEALIYSISLILLNTFNLDCKINLSKLNAICHSDSVGIEIKRSLPSNSIKNFNTIQNAQHTTPSNIIATNINNLKINDTNKTNNFLDHTVYISFGSNQGNQVQNILIALQHLQSQAQIISLSSLYKTNPMYYLDQPSFINGAVKIKTKLSPLHLLHFLKKIEYDILQRVKYFDNGPRSIDLDILLYDELVFDNHNEITHENKSLDHLILPHPRMLERLFVLKPLLEIADPTFLHPVTKKSIHSHLNTLRSSTLNKQFSENEDLINIIPFPRYDHKKFLSFNFNTNENKTLIMGIINTTPDSFSDAGLNLQLEKSFKNVENMVYSGVDIIDIGGCSTRPGSKFVAPDEELNRVLPLIEAIRLSKDEKVRNVLISIDTFRAEVALKSVQAGADIINDISMGQFDDQMFNVVKETGVPYIIGHTKGKPDEMSKLDTYTKNSDPMIIEHPSSEHQSNLIEEEKILSDAICKELSLALLKAYKVGVKKWQIILDPGIGFAKNLKQNLSIMRAIPSIKNYSLTLKNKENLDGNEFISFKNLPILLGTSRKRFIGTITNEDISNGRLLGTAATVMACIGFQSDIIRVHDVESIKTICLMGDAIYKNIL</sequence>
<dbReference type="GO" id="GO:0004156">
    <property type="term" value="F:dihydropteroate synthase activity"/>
    <property type="evidence" value="ECO:0007669"/>
    <property type="project" value="UniProtKB-EC"/>
</dbReference>
<dbReference type="SMART" id="SM00905">
    <property type="entry name" value="FolB"/>
    <property type="match status" value="1"/>
</dbReference>
<accession>A0A1D2VH47</accession>
<evidence type="ECO:0000256" key="13">
    <source>
        <dbReference type="ARBA" id="ARBA00022842"/>
    </source>
</evidence>
<dbReference type="Proteomes" id="UP000095038">
    <property type="component" value="Unassembled WGS sequence"/>
</dbReference>
<evidence type="ECO:0000313" key="18">
    <source>
        <dbReference type="Proteomes" id="UP000095038"/>
    </source>
</evidence>
<dbReference type="CDD" id="cd00483">
    <property type="entry name" value="HPPK"/>
    <property type="match status" value="1"/>
</dbReference>
<dbReference type="AlphaFoldDB" id="A0A1D2VH47"/>
<evidence type="ECO:0000256" key="11">
    <source>
        <dbReference type="ARBA" id="ARBA00022777"/>
    </source>
</evidence>
<dbReference type="UniPathway" id="UPA00077">
    <property type="reaction ID" value="UER00155"/>
</dbReference>
<evidence type="ECO:0000256" key="12">
    <source>
        <dbReference type="ARBA" id="ARBA00022840"/>
    </source>
</evidence>
<dbReference type="GO" id="GO:0005524">
    <property type="term" value="F:ATP binding"/>
    <property type="evidence" value="ECO:0007669"/>
    <property type="project" value="UniProtKB-KW"/>
</dbReference>
<dbReference type="InterPro" id="IPR006157">
    <property type="entry name" value="FolB_dom"/>
</dbReference>
<comment type="similarity">
    <text evidence="6">In the N-terminal section; belongs to the DHNA family.</text>
</comment>
<evidence type="ECO:0000259" key="16">
    <source>
        <dbReference type="PROSITE" id="PS50972"/>
    </source>
</evidence>
<dbReference type="SUPFAM" id="SSF51717">
    <property type="entry name" value="Dihydropteroate synthetase-like"/>
    <property type="match status" value="1"/>
</dbReference>
<dbReference type="PROSITE" id="PS50972">
    <property type="entry name" value="PTERIN_BINDING"/>
    <property type="match status" value="1"/>
</dbReference>
<dbReference type="GO" id="GO:0003848">
    <property type="term" value="F:2-amino-4-hydroxy-6-hydroxymethyldihydropteridine diphosphokinase activity"/>
    <property type="evidence" value="ECO:0007669"/>
    <property type="project" value="UniProtKB-EC"/>
</dbReference>
<dbReference type="PANTHER" id="PTHR20941:SF1">
    <property type="entry name" value="FOLIC ACID SYNTHESIS PROTEIN FOL1"/>
    <property type="match status" value="1"/>
</dbReference>
<comment type="similarity">
    <text evidence="7">In the C-terminal section; belongs to the DHPS family.</text>
</comment>
<dbReference type="GO" id="GO:0005740">
    <property type="term" value="C:mitochondrial envelope"/>
    <property type="evidence" value="ECO:0007669"/>
    <property type="project" value="EnsemblFungi"/>
</dbReference>
<feature type="domain" description="Pterin-binding" evidence="16">
    <location>
        <begin position="501"/>
        <end position="803"/>
    </location>
</feature>
<evidence type="ECO:0000256" key="10">
    <source>
        <dbReference type="ARBA" id="ARBA00022741"/>
    </source>
</evidence>
<dbReference type="CDD" id="cd00739">
    <property type="entry name" value="DHPS"/>
    <property type="match status" value="1"/>
</dbReference>
<dbReference type="PROSITE" id="PS00792">
    <property type="entry name" value="DHPS_1"/>
    <property type="match status" value="1"/>
</dbReference>
<dbReference type="InterPro" id="IPR011005">
    <property type="entry name" value="Dihydropteroate_synth-like_sf"/>
</dbReference>
<dbReference type="EMBL" id="KV454480">
    <property type="protein sequence ID" value="ODV60991.1"/>
    <property type="molecule type" value="Genomic_DNA"/>
</dbReference>
<dbReference type="Gene3D" id="3.30.1130.10">
    <property type="match status" value="2"/>
</dbReference>
<dbReference type="RefSeq" id="XP_020047298.1">
    <property type="nucleotide sequence ID" value="XM_020194536.1"/>
</dbReference>